<evidence type="ECO:0000259" key="4">
    <source>
        <dbReference type="Pfam" id="PF00198"/>
    </source>
</evidence>
<dbReference type="InterPro" id="IPR023213">
    <property type="entry name" value="CAT-like_dom_sf"/>
</dbReference>
<dbReference type="Proteomes" id="UP000251993">
    <property type="component" value="Chromosome"/>
</dbReference>
<dbReference type="KEGG" id="run:DR864_23340"/>
<evidence type="ECO:0000256" key="2">
    <source>
        <dbReference type="ARBA" id="ARBA00022679"/>
    </source>
</evidence>
<comment type="cofactor">
    <cofactor evidence="1">
        <name>(R)-lipoate</name>
        <dbReference type="ChEBI" id="CHEBI:83088"/>
    </cofactor>
</comment>
<organism evidence="5 6">
    <name type="scientific">Runella rosea</name>
    <dbReference type="NCBI Taxonomy" id="2259595"/>
    <lineage>
        <taxon>Bacteria</taxon>
        <taxon>Pseudomonadati</taxon>
        <taxon>Bacteroidota</taxon>
        <taxon>Cytophagia</taxon>
        <taxon>Cytophagales</taxon>
        <taxon>Spirosomataceae</taxon>
        <taxon>Runella</taxon>
    </lineage>
</organism>
<keyword evidence="2" id="KW-0808">Transferase</keyword>
<dbReference type="Gene3D" id="3.30.559.10">
    <property type="entry name" value="Chloramphenicol acetyltransferase-like domain"/>
    <property type="match status" value="1"/>
</dbReference>
<dbReference type="PANTHER" id="PTHR43178">
    <property type="entry name" value="DIHYDROLIPOAMIDE ACETYLTRANSFERASE COMPONENT OF PYRUVATE DEHYDROGENASE COMPLEX"/>
    <property type="match status" value="1"/>
</dbReference>
<evidence type="ECO:0000313" key="5">
    <source>
        <dbReference type="EMBL" id="AXE20462.1"/>
    </source>
</evidence>
<evidence type="ECO:0000256" key="3">
    <source>
        <dbReference type="ARBA" id="ARBA00023315"/>
    </source>
</evidence>
<dbReference type="GO" id="GO:0031405">
    <property type="term" value="F:lipoic acid binding"/>
    <property type="evidence" value="ECO:0007669"/>
    <property type="project" value="TreeGrafter"/>
</dbReference>
<dbReference type="SUPFAM" id="SSF52777">
    <property type="entry name" value="CoA-dependent acyltransferases"/>
    <property type="match status" value="1"/>
</dbReference>
<evidence type="ECO:0000256" key="1">
    <source>
        <dbReference type="ARBA" id="ARBA00001938"/>
    </source>
</evidence>
<keyword evidence="3" id="KW-0012">Acyltransferase</keyword>
<dbReference type="AlphaFoldDB" id="A0A344TP91"/>
<dbReference type="EMBL" id="CP030850">
    <property type="protein sequence ID" value="AXE20462.1"/>
    <property type="molecule type" value="Genomic_DNA"/>
</dbReference>
<dbReference type="InterPro" id="IPR050743">
    <property type="entry name" value="2-oxoacid_DH_E2_comp"/>
</dbReference>
<dbReference type="GO" id="GO:0016407">
    <property type="term" value="F:acetyltransferase activity"/>
    <property type="evidence" value="ECO:0007669"/>
    <property type="project" value="TreeGrafter"/>
</dbReference>
<dbReference type="InterPro" id="IPR001078">
    <property type="entry name" value="2-oxoacid_DH_actylTfrase"/>
</dbReference>
<proteinExistence type="predicted"/>
<gene>
    <name evidence="5" type="ORF">DR864_23340</name>
</gene>
<dbReference type="Pfam" id="PF00198">
    <property type="entry name" value="2-oxoacid_dh"/>
    <property type="match status" value="2"/>
</dbReference>
<feature type="domain" description="2-oxoacid dehydrogenase acyltransferase catalytic" evidence="4">
    <location>
        <begin position="30"/>
        <end position="141"/>
    </location>
</feature>
<keyword evidence="6" id="KW-1185">Reference proteome</keyword>
<sequence length="269" mass="30016">MNPSETFNTTWRKTASTIYKKPIDSKIFGSVEIDITDLERYIQAQRKAGVKATLTHFFLLATARAIKEEVPEFNTYLKRGNIYTHPHIDATVSVLRHDGEMGSVKMNNIDTYTLAELVEYLRKEIQIAQKGADTSKAMKDSLARIPWPLRGIVYQFIKYLTVHLGLSIPFLNLSANHFGAFFLSNIGSLGLDIGYPALFPSANVSFVLIVGGISKKPWVVNNEIVPRTILTLGAALDHRVVDASHGGKLFTYLKKVVAKPELLEKISSH</sequence>
<protein>
    <submittedName>
        <fullName evidence="5">Dehydrogenase</fullName>
    </submittedName>
</protein>
<dbReference type="RefSeq" id="WP_114069225.1">
    <property type="nucleotide sequence ID" value="NZ_CP030850.1"/>
</dbReference>
<accession>A0A344TP91</accession>
<dbReference type="GO" id="GO:0005737">
    <property type="term" value="C:cytoplasm"/>
    <property type="evidence" value="ECO:0007669"/>
    <property type="project" value="TreeGrafter"/>
</dbReference>
<reference evidence="5 6" key="1">
    <citation type="submission" date="2018-07" db="EMBL/GenBank/DDBJ databases">
        <title>Genome sequencing of Runella.</title>
        <authorList>
            <person name="Baek M.-G."/>
            <person name="Yi H."/>
        </authorList>
    </citation>
    <scope>NUCLEOTIDE SEQUENCE [LARGE SCALE GENOMIC DNA]</scope>
    <source>
        <strain evidence="5 6">HYN0085</strain>
    </source>
</reference>
<evidence type="ECO:0000313" key="6">
    <source>
        <dbReference type="Proteomes" id="UP000251993"/>
    </source>
</evidence>
<dbReference type="OrthoDB" id="9805770at2"/>
<name>A0A344TP91_9BACT</name>
<feature type="domain" description="2-oxoacid dehydrogenase acyltransferase catalytic" evidence="4">
    <location>
        <begin position="179"/>
        <end position="263"/>
    </location>
</feature>
<dbReference type="PANTHER" id="PTHR43178:SF5">
    <property type="entry name" value="LIPOAMIDE ACYLTRANSFERASE COMPONENT OF BRANCHED-CHAIN ALPHA-KETO ACID DEHYDROGENASE COMPLEX, MITOCHONDRIAL"/>
    <property type="match status" value="1"/>
</dbReference>